<evidence type="ECO:0000256" key="3">
    <source>
        <dbReference type="ARBA" id="ARBA00022490"/>
    </source>
</evidence>
<dbReference type="InterPro" id="IPR000504">
    <property type="entry name" value="RRM_dom"/>
</dbReference>
<feature type="domain" description="RRM" evidence="11">
    <location>
        <begin position="9"/>
        <end position="79"/>
    </location>
</feature>
<organism evidence="13">
    <name type="scientific">Notodromas monacha</name>
    <dbReference type="NCBI Taxonomy" id="399045"/>
    <lineage>
        <taxon>Eukaryota</taxon>
        <taxon>Metazoa</taxon>
        <taxon>Ecdysozoa</taxon>
        <taxon>Arthropoda</taxon>
        <taxon>Crustacea</taxon>
        <taxon>Oligostraca</taxon>
        <taxon>Ostracoda</taxon>
        <taxon>Podocopa</taxon>
        <taxon>Podocopida</taxon>
        <taxon>Cypridocopina</taxon>
        <taxon>Cypridoidea</taxon>
        <taxon>Cyprididae</taxon>
        <taxon>Notodromas</taxon>
    </lineage>
</organism>
<evidence type="ECO:0000256" key="7">
    <source>
        <dbReference type="ARBA" id="ARBA00023242"/>
    </source>
</evidence>
<dbReference type="Gene3D" id="4.10.60.10">
    <property type="entry name" value="Zinc finger, CCHC-type"/>
    <property type="match status" value="1"/>
</dbReference>
<dbReference type="AlphaFoldDB" id="A0A7R9BTT7"/>
<evidence type="ECO:0000259" key="11">
    <source>
        <dbReference type="PROSITE" id="PS50102"/>
    </source>
</evidence>
<evidence type="ECO:0000256" key="2">
    <source>
        <dbReference type="ARBA" id="ARBA00004496"/>
    </source>
</evidence>
<dbReference type="Proteomes" id="UP000678499">
    <property type="component" value="Unassembled WGS sequence"/>
</dbReference>
<keyword evidence="14" id="KW-1185">Reference proteome</keyword>
<keyword evidence="5" id="KW-0677">Repeat</keyword>
<dbReference type="GO" id="GO:0007010">
    <property type="term" value="P:cytoskeleton organization"/>
    <property type="evidence" value="ECO:0007669"/>
    <property type="project" value="UniProtKB-ARBA"/>
</dbReference>
<dbReference type="GO" id="GO:0005737">
    <property type="term" value="C:cytoplasm"/>
    <property type="evidence" value="ECO:0007669"/>
    <property type="project" value="UniProtKB-SubCell"/>
</dbReference>
<evidence type="ECO:0000313" key="13">
    <source>
        <dbReference type="EMBL" id="CAD7280404.1"/>
    </source>
</evidence>
<evidence type="ECO:0000259" key="12">
    <source>
        <dbReference type="PROSITE" id="PS50158"/>
    </source>
</evidence>
<dbReference type="SMART" id="SM00343">
    <property type="entry name" value="ZnF_C2HC"/>
    <property type="match status" value="1"/>
</dbReference>
<evidence type="ECO:0008006" key="15">
    <source>
        <dbReference type="Google" id="ProtNLM"/>
    </source>
</evidence>
<keyword evidence="7" id="KW-0539">Nucleus</keyword>
<comment type="subcellular location">
    <subcellularLocation>
        <location evidence="2">Cytoplasm</location>
    </subcellularLocation>
    <subcellularLocation>
        <location evidence="1">Nucleus</location>
    </subcellularLocation>
</comment>
<dbReference type="SUPFAM" id="SSF54928">
    <property type="entry name" value="RNA-binding domain, RBD"/>
    <property type="match status" value="2"/>
</dbReference>
<dbReference type="EMBL" id="OA884192">
    <property type="protein sequence ID" value="CAD7280404.1"/>
    <property type="molecule type" value="Genomic_DNA"/>
</dbReference>
<keyword evidence="8" id="KW-0479">Metal-binding</keyword>
<dbReference type="PROSITE" id="PS50158">
    <property type="entry name" value="ZF_CCHC"/>
    <property type="match status" value="1"/>
</dbReference>
<reference evidence="13" key="1">
    <citation type="submission" date="2020-11" db="EMBL/GenBank/DDBJ databases">
        <authorList>
            <person name="Tran Van P."/>
        </authorList>
    </citation>
    <scope>NUCLEOTIDE SEQUENCE</scope>
</reference>
<keyword evidence="6 9" id="KW-0694">RNA-binding</keyword>
<dbReference type="Pfam" id="PF00098">
    <property type="entry name" value="zf-CCHC"/>
    <property type="match status" value="1"/>
</dbReference>
<feature type="domain" description="CCHC-type" evidence="12">
    <location>
        <begin position="92"/>
        <end position="108"/>
    </location>
</feature>
<dbReference type="EMBL" id="CAJPEX010002155">
    <property type="protein sequence ID" value="CAG0920556.1"/>
    <property type="molecule type" value="Genomic_DNA"/>
</dbReference>
<evidence type="ECO:0000256" key="10">
    <source>
        <dbReference type="SAM" id="MobiDB-lite"/>
    </source>
</evidence>
<dbReference type="GO" id="GO:0008270">
    <property type="term" value="F:zinc ion binding"/>
    <property type="evidence" value="ECO:0007669"/>
    <property type="project" value="UniProtKB-KW"/>
</dbReference>
<dbReference type="OrthoDB" id="1879688at2759"/>
<keyword evidence="8" id="KW-0862">Zinc</keyword>
<dbReference type="SMART" id="SM00360">
    <property type="entry name" value="RRM"/>
    <property type="match status" value="2"/>
</dbReference>
<dbReference type="CDD" id="cd12343">
    <property type="entry name" value="RRM1_2_CoAA_like"/>
    <property type="match status" value="1"/>
</dbReference>
<dbReference type="GO" id="GO:0003729">
    <property type="term" value="F:mRNA binding"/>
    <property type="evidence" value="ECO:0007669"/>
    <property type="project" value="TreeGrafter"/>
</dbReference>
<name>A0A7R9BTT7_9CRUS</name>
<evidence type="ECO:0000256" key="4">
    <source>
        <dbReference type="ARBA" id="ARBA00022553"/>
    </source>
</evidence>
<keyword evidence="8" id="KW-0863">Zinc-finger</keyword>
<dbReference type="Pfam" id="PF00076">
    <property type="entry name" value="RRM_1"/>
    <property type="match status" value="2"/>
</dbReference>
<sequence>MPGRLDSCTKIFVGNFDPNSPIDEIRDLFAKYGEVVECDIVRNFCFVHMANEKEAHTAIEALNGFTFNGRRLNVEESISEVRQKPGMGGSDKCFFCGDGGHWSRDCPKRGPGGRNQTGRSTKIYVGNVTETTTEEELREMFAKYGTVTECAKVKNYAFVHMKSNEEAENAIENLKGHTLNGNTLTIEASSSRPKARPSASTPIDRYSARVSSWDGLRGADRSSMLRGADPYALTTSLRSAYARERSAPYPSSAYLGRYDDRYLDRERYDRMRAAMVENLYDRRVGARASGYERYADRYDTYSREYLAAAAAAAAASSPTSASSRAAVDYYSARSAYPSSALPSSSSRSYDYSGRY</sequence>
<feature type="domain" description="RRM" evidence="11">
    <location>
        <begin position="121"/>
        <end position="191"/>
    </location>
</feature>
<dbReference type="FunFam" id="3.30.70.330:FF:000046">
    <property type="entry name" value="RNA-binding protein 14 isoform X1"/>
    <property type="match status" value="1"/>
</dbReference>
<dbReference type="PANTHER" id="PTHR48025:SF25">
    <property type="entry name" value="RNA-BINDING PROTEIN 14"/>
    <property type="match status" value="1"/>
</dbReference>
<evidence type="ECO:0000313" key="14">
    <source>
        <dbReference type="Proteomes" id="UP000678499"/>
    </source>
</evidence>
<evidence type="ECO:0000256" key="5">
    <source>
        <dbReference type="ARBA" id="ARBA00022737"/>
    </source>
</evidence>
<dbReference type="GO" id="GO:0005634">
    <property type="term" value="C:nucleus"/>
    <property type="evidence" value="ECO:0007669"/>
    <property type="project" value="UniProtKB-SubCell"/>
</dbReference>
<feature type="region of interest" description="Disordered" evidence="10">
    <location>
        <begin position="335"/>
        <end position="355"/>
    </location>
</feature>
<evidence type="ECO:0000256" key="9">
    <source>
        <dbReference type="PROSITE-ProRule" id="PRU00176"/>
    </source>
</evidence>
<evidence type="ECO:0000256" key="1">
    <source>
        <dbReference type="ARBA" id="ARBA00004123"/>
    </source>
</evidence>
<dbReference type="PANTHER" id="PTHR48025">
    <property type="entry name" value="OS02G0815200 PROTEIN"/>
    <property type="match status" value="1"/>
</dbReference>
<gene>
    <name evidence="13" type="ORF">NMOB1V02_LOCUS8064</name>
</gene>
<dbReference type="Gene3D" id="3.30.70.330">
    <property type="match status" value="2"/>
</dbReference>
<keyword evidence="4" id="KW-0597">Phosphoprotein</keyword>
<evidence type="ECO:0000256" key="8">
    <source>
        <dbReference type="PROSITE-ProRule" id="PRU00047"/>
    </source>
</evidence>
<dbReference type="InterPro" id="IPR050502">
    <property type="entry name" value="Euk_RNA-bind_prot"/>
</dbReference>
<protein>
    <recommendedName>
        <fullName evidence="15">RNA-binding protein 4</fullName>
    </recommendedName>
</protein>
<dbReference type="InterPro" id="IPR001878">
    <property type="entry name" value="Znf_CCHC"/>
</dbReference>
<accession>A0A7R9BTT7</accession>
<dbReference type="InterPro" id="IPR035979">
    <property type="entry name" value="RBD_domain_sf"/>
</dbReference>
<keyword evidence="3" id="KW-0963">Cytoplasm</keyword>
<dbReference type="InterPro" id="IPR012677">
    <property type="entry name" value="Nucleotide-bd_a/b_plait_sf"/>
</dbReference>
<evidence type="ECO:0000256" key="6">
    <source>
        <dbReference type="ARBA" id="ARBA00022884"/>
    </source>
</evidence>
<dbReference type="GO" id="GO:0010467">
    <property type="term" value="P:gene expression"/>
    <property type="evidence" value="ECO:0007669"/>
    <property type="project" value="UniProtKB-ARBA"/>
</dbReference>
<proteinExistence type="predicted"/>
<dbReference type="PROSITE" id="PS50102">
    <property type="entry name" value="RRM"/>
    <property type="match status" value="2"/>
</dbReference>